<dbReference type="EMBL" id="BKCJ010105252">
    <property type="protein sequence ID" value="GEX38548.1"/>
    <property type="molecule type" value="Genomic_DNA"/>
</dbReference>
<protein>
    <submittedName>
        <fullName evidence="3">Ribonuclease H-like domain-containing protein</fullName>
    </submittedName>
</protein>
<dbReference type="AlphaFoldDB" id="A0A699H3G7"/>
<evidence type="ECO:0000313" key="3">
    <source>
        <dbReference type="EMBL" id="GEX38548.1"/>
    </source>
</evidence>
<sequence length="398" mass="45364">MVAASKVPCSNLAPKAYESVGAFGEIKILRSLSPEWNTHVFAWRNKANFDTISMDDLYNNLKVYKPEVKGMSSSSSGTQNMAFVSSSNNNTSNTNRAVNIAQASATTATREDILLGSAELQEIKTTRTKKAQVGVCLWKHLLLQLWCHVMVLVDKTRVIRQRKGQIMHSWLSHLQVMTQNLMKSELMVLGYKTGLKSVEERLEFFLNEFIYLEDIKVLKVEIQMGEIAIRELRKKLKKARKEKDGIQISVNKFKHASKSLNKLIDYQIVDNCKKGLGYKTYNAVPPPYIGNFMPPTHDFSFTGLDEFVNKHVVENYKAKSSEEEPKVVRKNDDASIIEEYVSDNKEEDVSQPKTEKKTVRPSIAKIKFVKSKQQKKTARKIVKQVKQHRQNTYSPIGN</sequence>
<proteinExistence type="predicted"/>
<feature type="region of interest" description="Disordered" evidence="2">
    <location>
        <begin position="369"/>
        <end position="398"/>
    </location>
</feature>
<feature type="compositionally biased region" description="Basic residues" evidence="2">
    <location>
        <begin position="369"/>
        <end position="389"/>
    </location>
</feature>
<feature type="coiled-coil region" evidence="1">
    <location>
        <begin position="222"/>
        <end position="249"/>
    </location>
</feature>
<evidence type="ECO:0000256" key="2">
    <source>
        <dbReference type="SAM" id="MobiDB-lite"/>
    </source>
</evidence>
<evidence type="ECO:0000256" key="1">
    <source>
        <dbReference type="SAM" id="Coils"/>
    </source>
</evidence>
<organism evidence="3">
    <name type="scientific">Tanacetum cinerariifolium</name>
    <name type="common">Dalmatian daisy</name>
    <name type="synonym">Chrysanthemum cinerariifolium</name>
    <dbReference type="NCBI Taxonomy" id="118510"/>
    <lineage>
        <taxon>Eukaryota</taxon>
        <taxon>Viridiplantae</taxon>
        <taxon>Streptophyta</taxon>
        <taxon>Embryophyta</taxon>
        <taxon>Tracheophyta</taxon>
        <taxon>Spermatophyta</taxon>
        <taxon>Magnoliopsida</taxon>
        <taxon>eudicotyledons</taxon>
        <taxon>Gunneridae</taxon>
        <taxon>Pentapetalae</taxon>
        <taxon>asterids</taxon>
        <taxon>campanulids</taxon>
        <taxon>Asterales</taxon>
        <taxon>Asteraceae</taxon>
        <taxon>Asteroideae</taxon>
        <taxon>Anthemideae</taxon>
        <taxon>Anthemidinae</taxon>
        <taxon>Tanacetum</taxon>
    </lineage>
</organism>
<comment type="caution">
    <text evidence="3">The sequence shown here is derived from an EMBL/GenBank/DDBJ whole genome shotgun (WGS) entry which is preliminary data.</text>
</comment>
<keyword evidence="1" id="KW-0175">Coiled coil</keyword>
<name>A0A699H3G7_TANCI</name>
<reference evidence="3" key="1">
    <citation type="journal article" date="2019" name="Sci. Rep.">
        <title>Draft genome of Tanacetum cinerariifolium, the natural source of mosquito coil.</title>
        <authorList>
            <person name="Yamashiro T."/>
            <person name="Shiraishi A."/>
            <person name="Satake H."/>
            <person name="Nakayama K."/>
        </authorList>
    </citation>
    <scope>NUCLEOTIDE SEQUENCE</scope>
</reference>
<gene>
    <name evidence="3" type="ORF">Tci_310523</name>
</gene>
<accession>A0A699H3G7</accession>